<evidence type="ECO:0000313" key="2">
    <source>
        <dbReference type="EMBL" id="KAK0306566.1"/>
    </source>
</evidence>
<comment type="caution">
    <text evidence="2">The sequence shown here is derived from an EMBL/GenBank/DDBJ whole genome shotgun (WGS) entry which is preliminary data.</text>
</comment>
<dbReference type="Proteomes" id="UP001168146">
    <property type="component" value="Unassembled WGS sequence"/>
</dbReference>
<sequence>MSFFGESFSDDDFGPRYGMQDRPSPRRGFMDPPSRRPNALDPMDNYGMDDDGPFSNALYDEMEREHYYASPSPPGYGYDHAHRSGAPSPETPRQRGFDGSFAGPGFDLENGMLEHDEYVGQRPGDHRSDRLQGVWTEEFRERRPLLYEGFPGGSVPTAGRGPWPRGRSWPRWNESMPPGAVGYVGRDEALFWGHEEYGGPRMYPADMVDDQFIAAREADPDWSPSFNYMWSAARKTKSARTSTGEVASFTILMSNVGLGICVWRLRQVLPLKPMKIDELQWI</sequence>
<feature type="region of interest" description="Disordered" evidence="1">
    <location>
        <begin position="1"/>
        <end position="102"/>
    </location>
</feature>
<evidence type="ECO:0000256" key="1">
    <source>
        <dbReference type="SAM" id="MobiDB-lite"/>
    </source>
</evidence>
<dbReference type="EMBL" id="JASUXU010000102">
    <property type="protein sequence ID" value="KAK0306566.1"/>
    <property type="molecule type" value="Genomic_DNA"/>
</dbReference>
<proteinExistence type="predicted"/>
<name>A0AAN6F8W4_9PEZI</name>
<accession>A0AAN6F8W4</accession>
<gene>
    <name evidence="2" type="ORF">LTR82_016311</name>
</gene>
<organism evidence="2 3">
    <name type="scientific">Friedmanniomyces endolithicus</name>
    <dbReference type="NCBI Taxonomy" id="329885"/>
    <lineage>
        <taxon>Eukaryota</taxon>
        <taxon>Fungi</taxon>
        <taxon>Dikarya</taxon>
        <taxon>Ascomycota</taxon>
        <taxon>Pezizomycotina</taxon>
        <taxon>Dothideomycetes</taxon>
        <taxon>Dothideomycetidae</taxon>
        <taxon>Mycosphaerellales</taxon>
        <taxon>Teratosphaeriaceae</taxon>
        <taxon>Friedmanniomyces</taxon>
    </lineage>
</organism>
<evidence type="ECO:0000313" key="3">
    <source>
        <dbReference type="Proteomes" id="UP001168146"/>
    </source>
</evidence>
<protein>
    <submittedName>
        <fullName evidence="2">Uncharacterized protein</fullName>
    </submittedName>
</protein>
<dbReference type="AlphaFoldDB" id="A0AAN6F8W4"/>
<reference evidence="2" key="1">
    <citation type="submission" date="2021-12" db="EMBL/GenBank/DDBJ databases">
        <title>Black yeast isolated from Biological Soil Crust.</title>
        <authorList>
            <person name="Kurbessoian T."/>
        </authorList>
    </citation>
    <scope>NUCLEOTIDE SEQUENCE</scope>
    <source>
        <strain evidence="2">CCFEE 5208</strain>
    </source>
</reference>